<accession>A0A5B1LE48</accession>
<feature type="chain" id="PRO_5022671977" description="DUF5666 domain-containing protein" evidence="1">
    <location>
        <begin position="29"/>
        <end position="439"/>
    </location>
</feature>
<keyword evidence="1" id="KW-0732">Signal</keyword>
<evidence type="ECO:0000256" key="1">
    <source>
        <dbReference type="SAM" id="SignalP"/>
    </source>
</evidence>
<comment type="caution">
    <text evidence="2">The sequence shown here is derived from an EMBL/GenBank/DDBJ whole genome shotgun (WGS) entry which is preliminary data.</text>
</comment>
<protein>
    <recommendedName>
        <fullName evidence="4">DUF5666 domain-containing protein</fullName>
    </recommendedName>
</protein>
<name>A0A5B1LE48_9ACTN</name>
<reference evidence="2 3" key="1">
    <citation type="submission" date="2019-09" db="EMBL/GenBank/DDBJ databases">
        <title>Nocardioides panacisoli sp. nov., isolated from the soil of a ginseng field.</title>
        <authorList>
            <person name="Cho C."/>
        </authorList>
    </citation>
    <scope>NUCLEOTIDE SEQUENCE [LARGE SCALE GENOMIC DNA]</scope>
    <source>
        <strain evidence="2 3">BN130099</strain>
    </source>
</reference>
<keyword evidence="3" id="KW-1185">Reference proteome</keyword>
<evidence type="ECO:0008006" key="4">
    <source>
        <dbReference type="Google" id="ProtNLM"/>
    </source>
</evidence>
<organism evidence="2 3">
    <name type="scientific">Nocardioides humilatus</name>
    <dbReference type="NCBI Taxonomy" id="2607660"/>
    <lineage>
        <taxon>Bacteria</taxon>
        <taxon>Bacillati</taxon>
        <taxon>Actinomycetota</taxon>
        <taxon>Actinomycetes</taxon>
        <taxon>Propionibacteriales</taxon>
        <taxon>Nocardioidaceae</taxon>
        <taxon>Nocardioides</taxon>
    </lineage>
</organism>
<evidence type="ECO:0000313" key="2">
    <source>
        <dbReference type="EMBL" id="KAA1418468.1"/>
    </source>
</evidence>
<dbReference type="EMBL" id="VUJV01000003">
    <property type="protein sequence ID" value="KAA1418468.1"/>
    <property type="molecule type" value="Genomic_DNA"/>
</dbReference>
<evidence type="ECO:0000313" key="3">
    <source>
        <dbReference type="Proteomes" id="UP000325003"/>
    </source>
</evidence>
<proteinExistence type="predicted"/>
<dbReference type="RefSeq" id="WP_149727810.1">
    <property type="nucleotide sequence ID" value="NZ_VUJV01000003.1"/>
</dbReference>
<gene>
    <name evidence="2" type="ORF">F0U44_08100</name>
</gene>
<reference evidence="2 3" key="2">
    <citation type="submission" date="2019-09" db="EMBL/GenBank/DDBJ databases">
        <authorList>
            <person name="Jin C."/>
        </authorList>
    </citation>
    <scope>NUCLEOTIDE SEQUENCE [LARGE SCALE GENOMIC DNA]</scope>
    <source>
        <strain evidence="2 3">BN130099</strain>
    </source>
</reference>
<dbReference type="Proteomes" id="UP000325003">
    <property type="component" value="Unassembled WGS sequence"/>
</dbReference>
<sequence>MLPTSRIGSSLLALVTGAAIFLGPLAPAAPAAPVTPTRAAAEGDTEPVFHAVSGGTRINVAGVVRSELTAASTMRVKTAPRQTGNKTAGVNLLHGLVKAEGVETSQKTTRKLGGGITVTSEAKLADVRLLNGAITVKAIVTTASATIDANGEVSRKGRTKLVGLRVADHHIPLVVPKNFGLEIPGVASIVLNRVRGQIGGDALIKSEATGIAVTLLEPRDGLSAGASIEVTPTKASILLPKPINGDPAFGFAYSSRVAVHAGDAVNVMSAPTGIVICPAGGTNGVELTNATTRARLPGVVDVQGLANTADAVVTNRLTDGKMIAHIGAVNLLGGAITLDAITATSRVIQKGDRRAKKRAHAEILGLVIGGNPIPVGVEPNTVIEIPGLVKVIINEQTRLPFPYNGRAVRALHVIALPGAPDDIAGIDIEIGVAAAWVNR</sequence>
<dbReference type="AlphaFoldDB" id="A0A5B1LE48"/>
<dbReference type="NCBIfam" id="NF040603">
    <property type="entry name" value="choice_anch_P"/>
    <property type="match status" value="2"/>
</dbReference>
<feature type="signal peptide" evidence="1">
    <location>
        <begin position="1"/>
        <end position="28"/>
    </location>
</feature>